<dbReference type="GO" id="GO:0007165">
    <property type="term" value="P:signal transduction"/>
    <property type="evidence" value="ECO:0007669"/>
    <property type="project" value="InterPro"/>
</dbReference>
<proteinExistence type="predicted"/>
<dbReference type="PANTHER" id="PTHR33121:SF70">
    <property type="entry name" value="SIGNALING PROTEIN YKOW"/>
    <property type="match status" value="1"/>
</dbReference>
<evidence type="ECO:0000256" key="2">
    <source>
        <dbReference type="ARBA" id="ARBA00022636"/>
    </source>
</evidence>
<dbReference type="GO" id="GO:0016020">
    <property type="term" value="C:membrane"/>
    <property type="evidence" value="ECO:0007669"/>
    <property type="project" value="InterPro"/>
</dbReference>
<keyword evidence="2" id="KW-0973">c-di-GMP</keyword>
<evidence type="ECO:0000313" key="7">
    <source>
        <dbReference type="Proteomes" id="UP000256478"/>
    </source>
</evidence>
<feature type="domain" description="EAL" evidence="3">
    <location>
        <begin position="519"/>
        <end position="772"/>
    </location>
</feature>
<dbReference type="SMART" id="SM00304">
    <property type="entry name" value="HAMP"/>
    <property type="match status" value="1"/>
</dbReference>
<dbReference type="PROSITE" id="PS50885">
    <property type="entry name" value="HAMP"/>
    <property type="match status" value="1"/>
</dbReference>
<dbReference type="NCBIfam" id="TIGR00254">
    <property type="entry name" value="GGDEF"/>
    <property type="match status" value="1"/>
</dbReference>
<evidence type="ECO:0000256" key="1">
    <source>
        <dbReference type="ARBA" id="ARBA00012282"/>
    </source>
</evidence>
<feature type="domain" description="HAMP" evidence="4">
    <location>
        <begin position="298"/>
        <end position="350"/>
    </location>
</feature>
<dbReference type="Gene3D" id="3.20.20.450">
    <property type="entry name" value="EAL domain"/>
    <property type="match status" value="1"/>
</dbReference>
<dbReference type="OrthoDB" id="9804951at2"/>
<evidence type="ECO:0000259" key="4">
    <source>
        <dbReference type="PROSITE" id="PS50885"/>
    </source>
</evidence>
<dbReference type="Gene3D" id="6.10.340.10">
    <property type="match status" value="1"/>
</dbReference>
<dbReference type="PANTHER" id="PTHR33121">
    <property type="entry name" value="CYCLIC DI-GMP PHOSPHODIESTERASE PDEF"/>
    <property type="match status" value="1"/>
</dbReference>
<dbReference type="InterPro" id="IPR043128">
    <property type="entry name" value="Rev_trsase/Diguanyl_cyclase"/>
</dbReference>
<dbReference type="PROSITE" id="PS50883">
    <property type="entry name" value="EAL"/>
    <property type="match status" value="1"/>
</dbReference>
<dbReference type="Gene3D" id="3.30.70.270">
    <property type="match status" value="1"/>
</dbReference>
<dbReference type="Proteomes" id="UP000256478">
    <property type="component" value="Unassembled WGS sequence"/>
</dbReference>
<dbReference type="Pfam" id="PF14827">
    <property type="entry name" value="dCache_3"/>
    <property type="match status" value="1"/>
</dbReference>
<evidence type="ECO:0000259" key="3">
    <source>
        <dbReference type="PROSITE" id="PS50883"/>
    </source>
</evidence>
<dbReference type="Pfam" id="PF00990">
    <property type="entry name" value="GGDEF"/>
    <property type="match status" value="1"/>
</dbReference>
<dbReference type="InterPro" id="IPR050706">
    <property type="entry name" value="Cyclic-di-GMP_PDE-like"/>
</dbReference>
<dbReference type="SMART" id="SM00052">
    <property type="entry name" value="EAL"/>
    <property type="match status" value="1"/>
</dbReference>
<dbReference type="FunFam" id="3.20.20.450:FF:000001">
    <property type="entry name" value="Cyclic di-GMP phosphodiesterase yahA"/>
    <property type="match status" value="1"/>
</dbReference>
<dbReference type="AlphaFoldDB" id="A0A3E0TTA4"/>
<accession>A0A3E0TTA4</accession>
<dbReference type="SUPFAM" id="SSF141868">
    <property type="entry name" value="EAL domain-like"/>
    <property type="match status" value="1"/>
</dbReference>
<gene>
    <name evidence="6" type="ORF">DXX93_15905</name>
</gene>
<dbReference type="InterPro" id="IPR001633">
    <property type="entry name" value="EAL_dom"/>
</dbReference>
<evidence type="ECO:0000313" key="6">
    <source>
        <dbReference type="EMBL" id="REL27896.1"/>
    </source>
</evidence>
<organism evidence="6 7">
    <name type="scientific">Thalassotalea euphylliae</name>
    <dbReference type="NCBI Taxonomy" id="1655234"/>
    <lineage>
        <taxon>Bacteria</taxon>
        <taxon>Pseudomonadati</taxon>
        <taxon>Pseudomonadota</taxon>
        <taxon>Gammaproteobacteria</taxon>
        <taxon>Alteromonadales</taxon>
        <taxon>Colwelliaceae</taxon>
        <taxon>Thalassotalea</taxon>
    </lineage>
</organism>
<evidence type="ECO:0000259" key="5">
    <source>
        <dbReference type="PROSITE" id="PS50887"/>
    </source>
</evidence>
<dbReference type="RefSeq" id="WP_116008962.1">
    <property type="nucleotide sequence ID" value="NZ_QUOU01000001.1"/>
</dbReference>
<dbReference type="EC" id="3.1.4.52" evidence="1"/>
<dbReference type="CDD" id="cd01948">
    <property type="entry name" value="EAL"/>
    <property type="match status" value="1"/>
</dbReference>
<dbReference type="Pfam" id="PF00563">
    <property type="entry name" value="EAL"/>
    <property type="match status" value="1"/>
</dbReference>
<dbReference type="InterPro" id="IPR000160">
    <property type="entry name" value="GGDEF_dom"/>
</dbReference>
<dbReference type="EMBL" id="QUOU01000001">
    <property type="protein sequence ID" value="REL27896.1"/>
    <property type="molecule type" value="Genomic_DNA"/>
</dbReference>
<dbReference type="SUPFAM" id="SSF158472">
    <property type="entry name" value="HAMP domain-like"/>
    <property type="match status" value="1"/>
</dbReference>
<name>A0A3E0TTA4_9GAMM</name>
<sequence length="780" mass="87124">MSFFKIRSIQSKILSLFLFLLLIVQLVSFFSTFQASKQLETIQLTNRLSNAKDVFETQFSNRSYYLSAFAETAAKDYGLKSVLREDNKSFLVALNNHRKRINSDLAMAIDNDGLVFAQLVTYKTPQGKTKVRIGKGQGAYFGQDRELFAEANTQLVKLNEQLYQLSLAPIKSGSRNIGWIGFGYLIDAELAMELANLTDVNVAFVLGENDDKQLIAADQYERLNKGNIAIESVIANPAGDYVRELVPLGQLAEQGISAVLYKSKADLLASIGVEWLRLALLIALTVALSVVGAIAIARGITLPIKQLVSQVKLISQGNYDQSVEVDGSKELKQLSDEFNQMTDAVVSREQTISFQAFHDPLSHLPNRNSLLKALSKRKHAQQDFLVIQLCYLGAEDITDTLGYQVGDDVINEVAERIVKTNLGLSCFHLGGENFVLLADMQDIAPLVEQLLAELTIRCQYENISLHLQFALGIAISTLHNGGQETELLQKSNVALQHAKKNKKPYQVYDPQFDQNAVERLFLTNSLKQAIEQDELTLFYQPKLRLSDMTISHVEALVRWQHPEKGLIPPDAFISIAEKTGQMDALTRWVTQAAVNQYVSWQQKGLDINIAINISAANIMDKSYPDFVIDLKQAHQLSDNAITLEVTEEAVVEDAEQATAILCYLREHGFKLSIDDYGTGYSSLAQLKQLPVHELKIDRSFVQHLSTDESDKIIVRSTLELAHNMGLSVVAEGIEDETALLWLKAQNCQLAQGYFISKPLPADVFEQWIDNTPYQISRTKN</sequence>
<dbReference type="GO" id="GO:0071111">
    <property type="term" value="F:cyclic-guanylate-specific phosphodiesterase activity"/>
    <property type="evidence" value="ECO:0007669"/>
    <property type="project" value="UniProtKB-EC"/>
</dbReference>
<dbReference type="CDD" id="cd01949">
    <property type="entry name" value="GGDEF"/>
    <property type="match status" value="1"/>
</dbReference>
<dbReference type="CDD" id="cd06225">
    <property type="entry name" value="HAMP"/>
    <property type="match status" value="1"/>
</dbReference>
<protein>
    <recommendedName>
        <fullName evidence="1">cyclic-guanylate-specific phosphodiesterase</fullName>
        <ecNumber evidence="1">3.1.4.52</ecNumber>
    </recommendedName>
</protein>
<dbReference type="SUPFAM" id="SSF55073">
    <property type="entry name" value="Nucleotide cyclase"/>
    <property type="match status" value="1"/>
</dbReference>
<comment type="caution">
    <text evidence="6">The sequence shown here is derived from an EMBL/GenBank/DDBJ whole genome shotgun (WGS) entry which is preliminary data.</text>
</comment>
<reference evidence="6 7" key="1">
    <citation type="submission" date="2018-08" db="EMBL/GenBank/DDBJ databases">
        <title>Thalassotalea euphylliae genome.</title>
        <authorList>
            <person name="Summers S."/>
            <person name="Rice S.A."/>
            <person name="Freckelton M.L."/>
            <person name="Nedved B.T."/>
            <person name="Hadfield M.G."/>
        </authorList>
    </citation>
    <scope>NUCLEOTIDE SEQUENCE [LARGE SCALE GENOMIC DNA]</scope>
    <source>
        <strain evidence="6 7">H1</strain>
    </source>
</reference>
<dbReference type="PROSITE" id="PS50887">
    <property type="entry name" value="GGDEF"/>
    <property type="match status" value="1"/>
</dbReference>
<dbReference type="InterPro" id="IPR029150">
    <property type="entry name" value="dCache_3"/>
</dbReference>
<dbReference type="SMART" id="SM00267">
    <property type="entry name" value="GGDEF"/>
    <property type="match status" value="1"/>
</dbReference>
<feature type="domain" description="GGDEF" evidence="5">
    <location>
        <begin position="382"/>
        <end position="510"/>
    </location>
</feature>
<dbReference type="InterPro" id="IPR003660">
    <property type="entry name" value="HAMP_dom"/>
</dbReference>
<dbReference type="InterPro" id="IPR035919">
    <property type="entry name" value="EAL_sf"/>
</dbReference>
<dbReference type="Pfam" id="PF00672">
    <property type="entry name" value="HAMP"/>
    <property type="match status" value="1"/>
</dbReference>
<dbReference type="InterPro" id="IPR029787">
    <property type="entry name" value="Nucleotide_cyclase"/>
</dbReference>